<evidence type="ECO:0000313" key="10">
    <source>
        <dbReference type="Proteomes" id="UP000194360"/>
    </source>
</evidence>
<keyword evidence="9" id="KW-0560">Oxidoreductase</keyword>
<dbReference type="Gene3D" id="3.30.560.10">
    <property type="entry name" value="Glucose Oxidase, domain 3"/>
    <property type="match status" value="1"/>
</dbReference>
<feature type="domain" description="Glucose-methanol-choline oxidoreductase N-terminal" evidence="8">
    <location>
        <begin position="252"/>
        <end position="266"/>
    </location>
</feature>
<evidence type="ECO:0000256" key="3">
    <source>
        <dbReference type="ARBA" id="ARBA00022630"/>
    </source>
</evidence>
<comment type="cofactor">
    <cofactor evidence="1 5">
        <name>FAD</name>
        <dbReference type="ChEBI" id="CHEBI:57692"/>
    </cofactor>
</comment>
<dbReference type="Pfam" id="PF05199">
    <property type="entry name" value="GMC_oxred_C"/>
    <property type="match status" value="1"/>
</dbReference>
<keyword evidence="3 6" id="KW-0285">Flavoprotein</keyword>
<dbReference type="RefSeq" id="WP_085912762.1">
    <property type="nucleotide sequence ID" value="NZ_AP018920.1"/>
</dbReference>
<keyword evidence="10" id="KW-1185">Reference proteome</keyword>
<dbReference type="InterPro" id="IPR036188">
    <property type="entry name" value="FAD/NAD-bd_sf"/>
</dbReference>
<dbReference type="PROSITE" id="PS00624">
    <property type="entry name" value="GMC_OXRED_2"/>
    <property type="match status" value="1"/>
</dbReference>
<dbReference type="GO" id="GO:0019285">
    <property type="term" value="P:glycine betaine biosynthetic process from choline"/>
    <property type="evidence" value="ECO:0007669"/>
    <property type="project" value="TreeGrafter"/>
</dbReference>
<evidence type="ECO:0000256" key="2">
    <source>
        <dbReference type="ARBA" id="ARBA00010790"/>
    </source>
</evidence>
<reference evidence="9 10" key="1">
    <citation type="submission" date="2016-09" db="EMBL/GenBank/DDBJ databases">
        <title>Pseudonocardia autotrophica DSM535, a candidate organism with high potential of specific P450 cytochromes.</title>
        <authorList>
            <person name="Grumaz C."/>
            <person name="Vainshtein Y."/>
            <person name="Kirstahler P."/>
            <person name="Sohn K."/>
        </authorList>
    </citation>
    <scope>NUCLEOTIDE SEQUENCE [LARGE SCALE GENOMIC DNA]</scope>
    <source>
        <strain evidence="9 10">DSM 535</strain>
    </source>
</reference>
<dbReference type="PANTHER" id="PTHR11552:SF147">
    <property type="entry name" value="CHOLINE DEHYDROGENASE, MITOCHONDRIAL"/>
    <property type="match status" value="1"/>
</dbReference>
<keyword evidence="4 5" id="KW-0274">FAD</keyword>
<dbReference type="SUPFAM" id="SSF54373">
    <property type="entry name" value="FAD-linked reductases, C-terminal domain"/>
    <property type="match status" value="1"/>
</dbReference>
<dbReference type="AlphaFoldDB" id="A0A1Y2MZW2"/>
<name>A0A1Y2MZW2_PSEAH</name>
<dbReference type="PIRSF" id="PIRSF000137">
    <property type="entry name" value="Alcohol_oxidase"/>
    <property type="match status" value="1"/>
</dbReference>
<organism evidence="9 10">
    <name type="scientific">Pseudonocardia autotrophica</name>
    <name type="common">Amycolata autotrophica</name>
    <name type="synonym">Nocardia autotrophica</name>
    <dbReference type="NCBI Taxonomy" id="2074"/>
    <lineage>
        <taxon>Bacteria</taxon>
        <taxon>Bacillati</taxon>
        <taxon>Actinomycetota</taxon>
        <taxon>Actinomycetes</taxon>
        <taxon>Pseudonocardiales</taxon>
        <taxon>Pseudonocardiaceae</taxon>
        <taxon>Pseudonocardia</taxon>
    </lineage>
</organism>
<protein>
    <submittedName>
        <fullName evidence="9">Oxygen-dependent choline dehydrogenase</fullName>
        <ecNumber evidence="9">1.1.99.1</ecNumber>
    </submittedName>
</protein>
<feature type="binding site" evidence="5">
    <location>
        <position position="217"/>
    </location>
    <ligand>
        <name>FAD</name>
        <dbReference type="ChEBI" id="CHEBI:57692"/>
    </ligand>
</feature>
<evidence type="ECO:0000259" key="8">
    <source>
        <dbReference type="PROSITE" id="PS00624"/>
    </source>
</evidence>
<dbReference type="OrthoDB" id="3659813at2"/>
<feature type="domain" description="Glucose-methanol-choline oxidoreductase N-terminal" evidence="7">
    <location>
        <begin position="79"/>
        <end position="102"/>
    </location>
</feature>
<dbReference type="EC" id="1.1.99.1" evidence="9"/>
<accession>A0A1Y2MZW2</accession>
<dbReference type="EMBL" id="MIGB01000011">
    <property type="protein sequence ID" value="OSY40746.1"/>
    <property type="molecule type" value="Genomic_DNA"/>
</dbReference>
<sequence length="532" mass="56865">MKHCDYVIVGAGSAGCVLAERLGAEGHRVLVLEAGGPDDDLMVKVPALFAGMFQGPNDWNYTSEPEPGLFGRKLFLPRGKMLGGSSSMNALLYMRGAREDYDGWARDHGATGWSYDDVLPYFIRSETNADIHDAFHGSDGGLHVTTQRWVSPHAESFVESAVAAGIARNPDFNGAQQAGAGMCQVTAKDGRRCSAADAFLRPALQRRNVELVTGATVHRVVLDGTRAVGVEYESAGRVHTAVVEREVVLSAGAYNSPKLLMLSGIGPAAHLRELGIEVVVDQRNVGAHLQDHPLTLLHWETAAPHTLAEAADPKHMEQWLADGTGMMSSNAAESAVLWRSDPALAAPDFQLIFVPGTFWEHGMRRPSEPAMTIGLSYNGPSSRGELRLRSADPAAAPRIRSNLLSHRSEVDAVLRAIDLATDIASREPLAAVLGARINPGPGVDDLGSWVRAETQHMYHPSCTARIGTPEEGVVDAQLRVHGIEGLRVVDASVMPRIASGNTNAPTIMIGERGADLLLDRSIDPTPLAAAPA</sequence>
<comment type="similarity">
    <text evidence="2 6">Belongs to the GMC oxidoreductase family.</text>
</comment>
<evidence type="ECO:0000256" key="5">
    <source>
        <dbReference type="PIRSR" id="PIRSR000137-2"/>
    </source>
</evidence>
<evidence type="ECO:0000256" key="1">
    <source>
        <dbReference type="ARBA" id="ARBA00001974"/>
    </source>
</evidence>
<dbReference type="PROSITE" id="PS00623">
    <property type="entry name" value="GMC_OXRED_1"/>
    <property type="match status" value="1"/>
</dbReference>
<dbReference type="InterPro" id="IPR000172">
    <property type="entry name" value="GMC_OxRdtase_N"/>
</dbReference>
<evidence type="ECO:0000256" key="4">
    <source>
        <dbReference type="ARBA" id="ARBA00022827"/>
    </source>
</evidence>
<dbReference type="Pfam" id="PF00732">
    <property type="entry name" value="GMC_oxred_N"/>
    <property type="match status" value="1"/>
</dbReference>
<dbReference type="Gene3D" id="3.50.50.60">
    <property type="entry name" value="FAD/NAD(P)-binding domain"/>
    <property type="match status" value="1"/>
</dbReference>
<dbReference type="PROSITE" id="PS51257">
    <property type="entry name" value="PROKAR_LIPOPROTEIN"/>
    <property type="match status" value="1"/>
</dbReference>
<proteinExistence type="inferred from homology"/>
<evidence type="ECO:0000256" key="6">
    <source>
        <dbReference type="RuleBase" id="RU003968"/>
    </source>
</evidence>
<gene>
    <name evidence="9" type="primary">betA_3</name>
    <name evidence="9" type="ORF">BG845_02504</name>
</gene>
<evidence type="ECO:0000259" key="7">
    <source>
        <dbReference type="PROSITE" id="PS00623"/>
    </source>
</evidence>
<dbReference type="PANTHER" id="PTHR11552">
    <property type="entry name" value="GLUCOSE-METHANOL-CHOLINE GMC OXIDOREDUCTASE"/>
    <property type="match status" value="1"/>
</dbReference>
<dbReference type="SUPFAM" id="SSF51905">
    <property type="entry name" value="FAD/NAD(P)-binding domain"/>
    <property type="match status" value="1"/>
</dbReference>
<dbReference type="STRING" id="2074.BG845_02504"/>
<dbReference type="GO" id="GO:0050660">
    <property type="term" value="F:flavin adenine dinucleotide binding"/>
    <property type="evidence" value="ECO:0007669"/>
    <property type="project" value="InterPro"/>
</dbReference>
<dbReference type="InterPro" id="IPR012132">
    <property type="entry name" value="GMC_OxRdtase"/>
</dbReference>
<dbReference type="GO" id="GO:0016020">
    <property type="term" value="C:membrane"/>
    <property type="evidence" value="ECO:0007669"/>
    <property type="project" value="TreeGrafter"/>
</dbReference>
<evidence type="ECO:0000313" key="9">
    <source>
        <dbReference type="EMBL" id="OSY40746.1"/>
    </source>
</evidence>
<dbReference type="GO" id="GO:0008812">
    <property type="term" value="F:choline dehydrogenase activity"/>
    <property type="evidence" value="ECO:0007669"/>
    <property type="project" value="UniProtKB-EC"/>
</dbReference>
<dbReference type="InterPro" id="IPR007867">
    <property type="entry name" value="GMC_OxRtase_C"/>
</dbReference>
<comment type="caution">
    <text evidence="9">The sequence shown here is derived from an EMBL/GenBank/DDBJ whole genome shotgun (WGS) entry which is preliminary data.</text>
</comment>
<dbReference type="Proteomes" id="UP000194360">
    <property type="component" value="Unassembled WGS sequence"/>
</dbReference>